<dbReference type="Proteomes" id="UP000736335">
    <property type="component" value="Unassembled WGS sequence"/>
</dbReference>
<organism evidence="1 2">
    <name type="scientific">Thelephora terrestris</name>
    <dbReference type="NCBI Taxonomy" id="56493"/>
    <lineage>
        <taxon>Eukaryota</taxon>
        <taxon>Fungi</taxon>
        <taxon>Dikarya</taxon>
        <taxon>Basidiomycota</taxon>
        <taxon>Agaricomycotina</taxon>
        <taxon>Agaricomycetes</taxon>
        <taxon>Thelephorales</taxon>
        <taxon>Thelephoraceae</taxon>
        <taxon>Thelephora</taxon>
    </lineage>
</organism>
<keyword evidence="2" id="KW-1185">Reference proteome</keyword>
<evidence type="ECO:0000313" key="2">
    <source>
        <dbReference type="Proteomes" id="UP000736335"/>
    </source>
</evidence>
<name>A0A9P6L2F6_9AGAM</name>
<protein>
    <submittedName>
        <fullName evidence="1">Uncharacterized protein</fullName>
    </submittedName>
</protein>
<dbReference type="EMBL" id="WIUZ02000019">
    <property type="protein sequence ID" value="KAF9779412.1"/>
    <property type="molecule type" value="Genomic_DNA"/>
</dbReference>
<sequence length="105" mass="11299">MSKGQCAIMRRGDEGRNGRVWFSTAGSGGTGVQKFVYQIDWRWLETVAGVSKKRGTRHRISVAALDLESALPYCSVSGFAGSLELWLEAPHRQTLSAAGGGKPMG</sequence>
<proteinExistence type="predicted"/>
<evidence type="ECO:0000313" key="1">
    <source>
        <dbReference type="EMBL" id="KAF9779412.1"/>
    </source>
</evidence>
<reference evidence="1" key="2">
    <citation type="submission" date="2020-11" db="EMBL/GenBank/DDBJ databases">
        <authorList>
            <consortium name="DOE Joint Genome Institute"/>
            <person name="Kuo A."/>
            <person name="Miyauchi S."/>
            <person name="Kiss E."/>
            <person name="Drula E."/>
            <person name="Kohler A."/>
            <person name="Sanchez-Garcia M."/>
            <person name="Andreopoulos B."/>
            <person name="Barry K.W."/>
            <person name="Bonito G."/>
            <person name="Buee M."/>
            <person name="Carver A."/>
            <person name="Chen C."/>
            <person name="Cichocki N."/>
            <person name="Clum A."/>
            <person name="Culley D."/>
            <person name="Crous P.W."/>
            <person name="Fauchery L."/>
            <person name="Girlanda M."/>
            <person name="Hayes R."/>
            <person name="Keri Z."/>
            <person name="Labutti K."/>
            <person name="Lipzen A."/>
            <person name="Lombard V."/>
            <person name="Magnuson J."/>
            <person name="Maillard F."/>
            <person name="Morin E."/>
            <person name="Murat C."/>
            <person name="Nolan M."/>
            <person name="Ohm R."/>
            <person name="Pangilinan J."/>
            <person name="Pereira M."/>
            <person name="Perotto S."/>
            <person name="Peter M."/>
            <person name="Riley R."/>
            <person name="Sitrit Y."/>
            <person name="Stielow B."/>
            <person name="Szollosi G."/>
            <person name="Zifcakova L."/>
            <person name="Stursova M."/>
            <person name="Spatafora J.W."/>
            <person name="Tedersoo L."/>
            <person name="Vaario L.-M."/>
            <person name="Yamada A."/>
            <person name="Yan M."/>
            <person name="Wang P."/>
            <person name="Xu J."/>
            <person name="Bruns T."/>
            <person name="Baldrian P."/>
            <person name="Vilgalys R."/>
            <person name="Henrissat B."/>
            <person name="Grigoriev I.V."/>
            <person name="Hibbett D."/>
            <person name="Nagy L.G."/>
            <person name="Martin F.M."/>
        </authorList>
    </citation>
    <scope>NUCLEOTIDE SEQUENCE</scope>
    <source>
        <strain evidence="1">UH-Tt-Lm1</strain>
    </source>
</reference>
<comment type="caution">
    <text evidence="1">The sequence shown here is derived from an EMBL/GenBank/DDBJ whole genome shotgun (WGS) entry which is preliminary data.</text>
</comment>
<reference evidence="1" key="1">
    <citation type="journal article" date="2020" name="Nat. Commun.">
        <title>Large-scale genome sequencing of mycorrhizal fungi provides insights into the early evolution of symbiotic traits.</title>
        <authorList>
            <person name="Miyauchi S."/>
            <person name="Kiss E."/>
            <person name="Kuo A."/>
            <person name="Drula E."/>
            <person name="Kohler A."/>
            <person name="Sanchez-Garcia M."/>
            <person name="Morin E."/>
            <person name="Andreopoulos B."/>
            <person name="Barry K.W."/>
            <person name="Bonito G."/>
            <person name="Buee M."/>
            <person name="Carver A."/>
            <person name="Chen C."/>
            <person name="Cichocki N."/>
            <person name="Clum A."/>
            <person name="Culley D."/>
            <person name="Crous P.W."/>
            <person name="Fauchery L."/>
            <person name="Girlanda M."/>
            <person name="Hayes R.D."/>
            <person name="Keri Z."/>
            <person name="LaButti K."/>
            <person name="Lipzen A."/>
            <person name="Lombard V."/>
            <person name="Magnuson J."/>
            <person name="Maillard F."/>
            <person name="Murat C."/>
            <person name="Nolan M."/>
            <person name="Ohm R.A."/>
            <person name="Pangilinan J."/>
            <person name="Pereira M.F."/>
            <person name="Perotto S."/>
            <person name="Peter M."/>
            <person name="Pfister S."/>
            <person name="Riley R."/>
            <person name="Sitrit Y."/>
            <person name="Stielow J.B."/>
            <person name="Szollosi G."/>
            <person name="Zifcakova L."/>
            <person name="Stursova M."/>
            <person name="Spatafora J.W."/>
            <person name="Tedersoo L."/>
            <person name="Vaario L.M."/>
            <person name="Yamada A."/>
            <person name="Yan M."/>
            <person name="Wang P."/>
            <person name="Xu J."/>
            <person name="Bruns T."/>
            <person name="Baldrian P."/>
            <person name="Vilgalys R."/>
            <person name="Dunand C."/>
            <person name="Henrissat B."/>
            <person name="Grigoriev I.V."/>
            <person name="Hibbett D."/>
            <person name="Nagy L.G."/>
            <person name="Martin F.M."/>
        </authorList>
    </citation>
    <scope>NUCLEOTIDE SEQUENCE</scope>
    <source>
        <strain evidence="1">UH-Tt-Lm1</strain>
    </source>
</reference>
<accession>A0A9P6L2F6</accession>
<dbReference type="AlphaFoldDB" id="A0A9P6L2F6"/>
<gene>
    <name evidence="1" type="ORF">BJ322DRAFT_1024323</name>
</gene>